<organism evidence="5 6">
    <name type="scientific">Marinicella litoralis</name>
    <dbReference type="NCBI Taxonomy" id="644220"/>
    <lineage>
        <taxon>Bacteria</taxon>
        <taxon>Pseudomonadati</taxon>
        <taxon>Pseudomonadota</taxon>
        <taxon>Gammaproteobacteria</taxon>
        <taxon>Lysobacterales</taxon>
        <taxon>Marinicellaceae</taxon>
        <taxon>Marinicella</taxon>
    </lineage>
</organism>
<dbReference type="InterPro" id="IPR036388">
    <property type="entry name" value="WH-like_DNA-bd_sf"/>
</dbReference>
<accession>A0A4R6XQG1</accession>
<dbReference type="CDD" id="cd00090">
    <property type="entry name" value="HTH_ARSR"/>
    <property type="match status" value="1"/>
</dbReference>
<dbReference type="PROSITE" id="PS50956">
    <property type="entry name" value="HTH_ASNC_2"/>
    <property type="match status" value="1"/>
</dbReference>
<dbReference type="InterPro" id="IPR019888">
    <property type="entry name" value="Tscrpt_reg_AsnC-like"/>
</dbReference>
<dbReference type="GO" id="GO:0043200">
    <property type="term" value="P:response to amino acid"/>
    <property type="evidence" value="ECO:0007669"/>
    <property type="project" value="TreeGrafter"/>
</dbReference>
<evidence type="ECO:0000256" key="2">
    <source>
        <dbReference type="ARBA" id="ARBA00023125"/>
    </source>
</evidence>
<dbReference type="GO" id="GO:0005829">
    <property type="term" value="C:cytosol"/>
    <property type="evidence" value="ECO:0007669"/>
    <property type="project" value="TreeGrafter"/>
</dbReference>
<dbReference type="GO" id="GO:0006355">
    <property type="term" value="P:regulation of DNA-templated transcription"/>
    <property type="evidence" value="ECO:0007669"/>
    <property type="project" value="UniProtKB-ARBA"/>
</dbReference>
<dbReference type="SUPFAM" id="SSF54909">
    <property type="entry name" value="Dimeric alpha+beta barrel"/>
    <property type="match status" value="1"/>
</dbReference>
<keyword evidence="2" id="KW-0238">DNA-binding</keyword>
<dbReference type="AlphaFoldDB" id="A0A4R6XQG1"/>
<comment type="caution">
    <text evidence="5">The sequence shown here is derived from an EMBL/GenBank/DDBJ whole genome shotgun (WGS) entry which is preliminary data.</text>
</comment>
<dbReference type="Gene3D" id="1.10.10.10">
    <property type="entry name" value="Winged helix-like DNA-binding domain superfamily/Winged helix DNA-binding domain"/>
    <property type="match status" value="1"/>
</dbReference>
<protein>
    <submittedName>
        <fullName evidence="5">AsnC family transcriptional regulator</fullName>
    </submittedName>
</protein>
<dbReference type="GO" id="GO:0043565">
    <property type="term" value="F:sequence-specific DNA binding"/>
    <property type="evidence" value="ECO:0007669"/>
    <property type="project" value="InterPro"/>
</dbReference>
<proteinExistence type="predicted"/>
<evidence type="ECO:0000256" key="3">
    <source>
        <dbReference type="ARBA" id="ARBA00023163"/>
    </source>
</evidence>
<keyword evidence="3" id="KW-0804">Transcription</keyword>
<dbReference type="PANTHER" id="PTHR30154:SF34">
    <property type="entry name" value="TRANSCRIPTIONAL REGULATOR AZLB"/>
    <property type="match status" value="1"/>
</dbReference>
<dbReference type="PRINTS" id="PR00033">
    <property type="entry name" value="HTHASNC"/>
</dbReference>
<keyword evidence="6" id="KW-1185">Reference proteome</keyword>
<dbReference type="InterPro" id="IPR011991">
    <property type="entry name" value="ArsR-like_HTH"/>
</dbReference>
<dbReference type="InterPro" id="IPR036390">
    <property type="entry name" value="WH_DNA-bd_sf"/>
</dbReference>
<reference evidence="5 6" key="1">
    <citation type="submission" date="2019-03" db="EMBL/GenBank/DDBJ databases">
        <title>Genomic Encyclopedia of Type Strains, Phase IV (KMG-IV): sequencing the most valuable type-strain genomes for metagenomic binning, comparative biology and taxonomic classification.</title>
        <authorList>
            <person name="Goeker M."/>
        </authorList>
    </citation>
    <scope>NUCLEOTIDE SEQUENCE [LARGE SCALE GENOMIC DNA]</scope>
    <source>
        <strain evidence="5 6">DSM 25488</strain>
    </source>
</reference>
<dbReference type="EMBL" id="SNZB01000003">
    <property type="protein sequence ID" value="TDR20649.1"/>
    <property type="molecule type" value="Genomic_DNA"/>
</dbReference>
<name>A0A4R6XQG1_9GAMM</name>
<dbReference type="InterPro" id="IPR019887">
    <property type="entry name" value="Tscrpt_reg_AsnC/Lrp_C"/>
</dbReference>
<evidence type="ECO:0000256" key="1">
    <source>
        <dbReference type="ARBA" id="ARBA00023015"/>
    </source>
</evidence>
<sequence>MLLYMDIFDKKILKALQSDGRITNKDLAERVSLSQAPCWRRVDALEKQGLIKGYTAIVDQEMLGLSLTAFAQITLDNHHQSTVEKFDHGIQQWPEILECHATSGEYDYLLKIVTQDMNSYNQLIYEKILRLPSIRSVNTSFSMQQKKRTSQLPIGD</sequence>
<dbReference type="Pfam" id="PF13412">
    <property type="entry name" value="HTH_24"/>
    <property type="match status" value="1"/>
</dbReference>
<dbReference type="Proteomes" id="UP000295724">
    <property type="component" value="Unassembled WGS sequence"/>
</dbReference>
<dbReference type="PANTHER" id="PTHR30154">
    <property type="entry name" value="LEUCINE-RESPONSIVE REGULATORY PROTEIN"/>
    <property type="match status" value="1"/>
</dbReference>
<feature type="domain" description="HTH asnC-type" evidence="4">
    <location>
        <begin position="5"/>
        <end position="66"/>
    </location>
</feature>
<gene>
    <name evidence="5" type="ORF">C8D91_1624</name>
</gene>
<evidence type="ECO:0000313" key="5">
    <source>
        <dbReference type="EMBL" id="TDR20649.1"/>
    </source>
</evidence>
<evidence type="ECO:0000259" key="4">
    <source>
        <dbReference type="PROSITE" id="PS50956"/>
    </source>
</evidence>
<dbReference type="InterPro" id="IPR000485">
    <property type="entry name" value="AsnC-type_HTH_dom"/>
</dbReference>
<dbReference type="Gene3D" id="3.30.70.920">
    <property type="match status" value="1"/>
</dbReference>
<dbReference type="SMART" id="SM00344">
    <property type="entry name" value="HTH_ASNC"/>
    <property type="match status" value="1"/>
</dbReference>
<dbReference type="InterPro" id="IPR011008">
    <property type="entry name" value="Dimeric_a/b-barrel"/>
</dbReference>
<keyword evidence="1" id="KW-0805">Transcription regulation</keyword>
<dbReference type="Pfam" id="PF01037">
    <property type="entry name" value="AsnC_trans_reg"/>
    <property type="match status" value="1"/>
</dbReference>
<evidence type="ECO:0000313" key="6">
    <source>
        <dbReference type="Proteomes" id="UP000295724"/>
    </source>
</evidence>
<dbReference type="SUPFAM" id="SSF46785">
    <property type="entry name" value="Winged helix' DNA-binding domain"/>
    <property type="match status" value="1"/>
</dbReference>